<dbReference type="EMBL" id="CAJNOQ010001155">
    <property type="protein sequence ID" value="CAF0872477.1"/>
    <property type="molecule type" value="Genomic_DNA"/>
</dbReference>
<protein>
    <submittedName>
        <fullName evidence="2">Uncharacterized protein</fullName>
    </submittedName>
</protein>
<keyword evidence="1" id="KW-1133">Transmembrane helix</keyword>
<keyword evidence="1" id="KW-0472">Membrane</keyword>
<gene>
    <name evidence="2" type="ORF">GPM918_LOCUS7174</name>
    <name evidence="3" type="ORF">SRO942_LOCUS7174</name>
</gene>
<dbReference type="Proteomes" id="UP000681722">
    <property type="component" value="Unassembled WGS sequence"/>
</dbReference>
<evidence type="ECO:0000313" key="3">
    <source>
        <dbReference type="EMBL" id="CAF3659723.1"/>
    </source>
</evidence>
<organism evidence="2 4">
    <name type="scientific">Didymodactylos carnosus</name>
    <dbReference type="NCBI Taxonomy" id="1234261"/>
    <lineage>
        <taxon>Eukaryota</taxon>
        <taxon>Metazoa</taxon>
        <taxon>Spiralia</taxon>
        <taxon>Gnathifera</taxon>
        <taxon>Rotifera</taxon>
        <taxon>Eurotatoria</taxon>
        <taxon>Bdelloidea</taxon>
        <taxon>Philodinida</taxon>
        <taxon>Philodinidae</taxon>
        <taxon>Didymodactylos</taxon>
    </lineage>
</organism>
<evidence type="ECO:0000256" key="1">
    <source>
        <dbReference type="SAM" id="Phobius"/>
    </source>
</evidence>
<evidence type="ECO:0000313" key="2">
    <source>
        <dbReference type="EMBL" id="CAF0872477.1"/>
    </source>
</evidence>
<dbReference type="AlphaFoldDB" id="A0A813XVG1"/>
<feature type="non-terminal residue" evidence="2">
    <location>
        <position position="121"/>
    </location>
</feature>
<feature type="non-terminal residue" evidence="2">
    <location>
        <position position="1"/>
    </location>
</feature>
<feature type="transmembrane region" description="Helical" evidence="1">
    <location>
        <begin position="68"/>
        <end position="92"/>
    </location>
</feature>
<accession>A0A813XVG1</accession>
<comment type="caution">
    <text evidence="2">The sequence shown here is derived from an EMBL/GenBank/DDBJ whole genome shotgun (WGS) entry which is preliminary data.</text>
</comment>
<keyword evidence="1" id="KW-0812">Transmembrane</keyword>
<sequence length="121" mass="13626">MEIFTNLPLVKTDKDFDLKRISLSSTVTILFTQSKIIRNSNENSTSETITTTSKSNEKIENPNSGKPLIIILAITLPTLAIIVLLLLLFVCYRRRHSSIWLKKIDNDSPLKSIVVNTSLQP</sequence>
<evidence type="ECO:0000313" key="4">
    <source>
        <dbReference type="Proteomes" id="UP000663829"/>
    </source>
</evidence>
<keyword evidence="4" id="KW-1185">Reference proteome</keyword>
<name>A0A813XVG1_9BILA</name>
<dbReference type="Proteomes" id="UP000663829">
    <property type="component" value="Unassembled WGS sequence"/>
</dbReference>
<reference evidence="2" key="1">
    <citation type="submission" date="2021-02" db="EMBL/GenBank/DDBJ databases">
        <authorList>
            <person name="Nowell W R."/>
        </authorList>
    </citation>
    <scope>NUCLEOTIDE SEQUENCE</scope>
</reference>
<dbReference type="EMBL" id="CAJOBC010001155">
    <property type="protein sequence ID" value="CAF3659723.1"/>
    <property type="molecule type" value="Genomic_DNA"/>
</dbReference>
<proteinExistence type="predicted"/>